<proteinExistence type="predicted"/>
<dbReference type="OrthoDB" id="6686141at2"/>
<dbReference type="EMBL" id="CP029397">
    <property type="protein sequence ID" value="AWL28847.1"/>
    <property type="molecule type" value="Genomic_DNA"/>
</dbReference>
<evidence type="ECO:0008006" key="3">
    <source>
        <dbReference type="Google" id="ProtNLM"/>
    </source>
</evidence>
<keyword evidence="2" id="KW-1185">Reference proteome</keyword>
<name>A0A2S2FCZ0_9GAMM</name>
<dbReference type="KEGG" id="adv:DJ533_09830"/>
<evidence type="ECO:0000313" key="1">
    <source>
        <dbReference type="EMBL" id="AWL28847.1"/>
    </source>
</evidence>
<dbReference type="AlphaFoldDB" id="A0A2S2FCZ0"/>
<dbReference type="Proteomes" id="UP000245977">
    <property type="component" value="Chromosome"/>
</dbReference>
<accession>A0A2S2FCZ0</accession>
<dbReference type="RefSeq" id="WP_065993926.1">
    <property type="nucleotide sequence ID" value="NZ_CP029397.2"/>
</dbReference>
<evidence type="ECO:0000313" key="2">
    <source>
        <dbReference type="Proteomes" id="UP000245977"/>
    </source>
</evidence>
<organism evidence="1 2">
    <name type="scientific">Acinetobacter defluvii</name>
    <dbReference type="NCBI Taxonomy" id="1871111"/>
    <lineage>
        <taxon>Bacteria</taxon>
        <taxon>Pseudomonadati</taxon>
        <taxon>Pseudomonadota</taxon>
        <taxon>Gammaproteobacteria</taxon>
        <taxon>Moraxellales</taxon>
        <taxon>Moraxellaceae</taxon>
        <taxon>Acinetobacter</taxon>
    </lineage>
</organism>
<protein>
    <recommendedName>
        <fullName evidence="3">SH3 domain-containing protein</fullName>
    </recommendedName>
</protein>
<reference evidence="1" key="1">
    <citation type="submission" date="2019-08" db="EMBL/GenBank/DDBJ databases">
        <title>The complete genome of Acinetobacter defluvii strain WCHAD010030.</title>
        <authorList>
            <person name="Hu Y."/>
            <person name="Qin J."/>
            <person name="Feng Y."/>
            <person name="Zong Z."/>
        </authorList>
    </citation>
    <scope>NUCLEOTIDE SEQUENCE</scope>
    <source>
        <strain evidence="1">WCHA30</strain>
    </source>
</reference>
<gene>
    <name evidence="1" type="ORF">DJ533_09830</name>
</gene>
<dbReference type="Gene3D" id="2.30.30.40">
    <property type="entry name" value="SH3 Domains"/>
    <property type="match status" value="1"/>
</dbReference>
<sequence length="228" mass="26985">MNTKLEHYSNKMQASTFISTINAQSELQTFIDSLRKLIKNHKNLSISQQRDDLLENIQLIQKQPFLSLQLQRILNIEQQNPDITKYYATFKDVLEDYPISVQLQSKRCLDANYKTNMFSSAIANYQKYLFDLLFVMYCFNFDNIDFTVDFIEDYLKFIHQIHVAQVTTKISLREQATINSSILVEIPRNSMVKFYAHPVNEYWVKVLFVHHDIEIEGYIQSIYLKKNS</sequence>